<proteinExistence type="predicted"/>
<dbReference type="RefSeq" id="WP_085053446.1">
    <property type="nucleotide sequence ID" value="NZ_LNQR01000115.1"/>
</dbReference>
<protein>
    <recommendedName>
        <fullName evidence="2">Peptidase C39-like domain-containing protein</fullName>
    </recommendedName>
</protein>
<evidence type="ECO:0000313" key="4">
    <source>
        <dbReference type="Proteomes" id="UP000060487"/>
    </source>
</evidence>
<dbReference type="Pfam" id="PF13529">
    <property type="entry name" value="Peptidase_C39_2"/>
    <property type="match status" value="1"/>
</dbReference>
<gene>
    <name evidence="3" type="ORF">ASN18_2826</name>
</gene>
<dbReference type="EMBL" id="LNQR01000115">
    <property type="protein sequence ID" value="KWT78418.1"/>
    <property type="molecule type" value="Genomic_DNA"/>
</dbReference>
<comment type="caution">
    <text evidence="3">The sequence shown here is derived from an EMBL/GenBank/DDBJ whole genome shotgun (WGS) entry which is preliminary data.</text>
</comment>
<accession>A0ABR5SC08</accession>
<name>A0ABR5SC08_9BACT</name>
<reference evidence="3 4" key="1">
    <citation type="submission" date="2015-11" db="EMBL/GenBank/DDBJ databases">
        <authorList>
            <person name="Lin W."/>
        </authorList>
    </citation>
    <scope>NUCLEOTIDE SEQUENCE [LARGE SCALE GENOMIC DNA]</scope>
    <source>
        <strain evidence="3 4">HCH-1</strain>
    </source>
</reference>
<organism evidence="3 4">
    <name type="scientific">Candidatus Magnetominusculus xianensis</name>
    <dbReference type="NCBI Taxonomy" id="1748249"/>
    <lineage>
        <taxon>Bacteria</taxon>
        <taxon>Pseudomonadati</taxon>
        <taxon>Nitrospirota</taxon>
        <taxon>Nitrospiria</taxon>
        <taxon>Nitrospirales</taxon>
        <taxon>Nitrospiraceae</taxon>
        <taxon>Candidatus Magnetominusculus</taxon>
    </lineage>
</organism>
<evidence type="ECO:0000256" key="1">
    <source>
        <dbReference type="SAM" id="Phobius"/>
    </source>
</evidence>
<dbReference type="Proteomes" id="UP000060487">
    <property type="component" value="Unassembled WGS sequence"/>
</dbReference>
<keyword evidence="1" id="KW-0472">Membrane</keyword>
<evidence type="ECO:0000313" key="3">
    <source>
        <dbReference type="EMBL" id="KWT78418.1"/>
    </source>
</evidence>
<keyword evidence="4" id="KW-1185">Reference proteome</keyword>
<dbReference type="InterPro" id="IPR039564">
    <property type="entry name" value="Peptidase_C39-like"/>
</dbReference>
<feature type="domain" description="Peptidase C39-like" evidence="2">
    <location>
        <begin position="166"/>
        <end position="326"/>
    </location>
</feature>
<keyword evidence="1" id="KW-1133">Transmembrane helix</keyword>
<sequence>MKGAKYLRIFSTSLLIVISIILTYDYGASTTFQGMWRYPAEEKQYVVMTDSTAYFRDVLVEARTHVAGATDGDTWTASITRADGSTFDWNAVTFYSNYNGKSNCFVYPGLNEVCNITSTKIYWSINTQCRQNGNYQMSFYYNKNTNPAPVATTQFTLLPQIKDGKVPAYNQAAYLDAYDHICHHPDNNSLTIPCSTPGAVPYTIKRKGCFLTSAAMILSYHGVTVDPPTLNTWLKNYKKSDNITSAGFDRKGNVQTTAVIAYAAEKGVNMAYDLSEPTTGWSGYSSLDRYLCTYGPHIIKPSGNPGHWVTATGRNSERTTVKIIDPSGGVATTLQQRYNNNNYIQLRTFSGPEFTLEGRSGLTFRLHSPGELLITDSLGRRIGYDPNSGIRYNEIPNSYYDYLYPDDDTEPYPTELLEHEYKELYIGRPVAGDFKLQVIGTGTGNYELDISSWNPDVSNSLGTKIFDNVPITPNEVHIYGFNYSKLTTDLDFSALDGNFDGKGQRPTDVNKFLSYVTPTSSPVTLAQGKTSYTLVIVYDKNIKAETFTAALNGNDVTSLFRPKAGRAEAVTLNLNQGRNTLVLSVDGTLPSRMATDTDRLVFIVP</sequence>
<keyword evidence="1" id="KW-0812">Transmembrane</keyword>
<feature type="transmembrane region" description="Helical" evidence="1">
    <location>
        <begin position="7"/>
        <end position="27"/>
    </location>
</feature>
<evidence type="ECO:0000259" key="2">
    <source>
        <dbReference type="Pfam" id="PF13529"/>
    </source>
</evidence>